<feature type="compositionally biased region" description="Polar residues" evidence="1">
    <location>
        <begin position="167"/>
        <end position="177"/>
    </location>
</feature>
<organism evidence="2 3">
    <name type="scientific">Trichogramma brassicae</name>
    <dbReference type="NCBI Taxonomy" id="86971"/>
    <lineage>
        <taxon>Eukaryota</taxon>
        <taxon>Metazoa</taxon>
        <taxon>Ecdysozoa</taxon>
        <taxon>Arthropoda</taxon>
        <taxon>Hexapoda</taxon>
        <taxon>Insecta</taxon>
        <taxon>Pterygota</taxon>
        <taxon>Neoptera</taxon>
        <taxon>Endopterygota</taxon>
        <taxon>Hymenoptera</taxon>
        <taxon>Apocrita</taxon>
        <taxon>Proctotrupomorpha</taxon>
        <taxon>Chalcidoidea</taxon>
        <taxon>Trichogrammatidae</taxon>
        <taxon>Trichogramma</taxon>
    </lineage>
</organism>
<dbReference type="AlphaFoldDB" id="A0A6H5IVR5"/>
<reference evidence="2 3" key="1">
    <citation type="submission" date="2020-02" db="EMBL/GenBank/DDBJ databases">
        <authorList>
            <person name="Ferguson B K."/>
        </authorList>
    </citation>
    <scope>NUCLEOTIDE SEQUENCE [LARGE SCALE GENOMIC DNA]</scope>
</reference>
<feature type="region of interest" description="Disordered" evidence="1">
    <location>
        <begin position="142"/>
        <end position="177"/>
    </location>
</feature>
<dbReference type="EMBL" id="CADCXV010001194">
    <property type="protein sequence ID" value="CAB0042432.1"/>
    <property type="molecule type" value="Genomic_DNA"/>
</dbReference>
<dbReference type="Proteomes" id="UP000479190">
    <property type="component" value="Unassembled WGS sequence"/>
</dbReference>
<proteinExistence type="predicted"/>
<protein>
    <submittedName>
        <fullName evidence="2">Uncharacterized protein</fullName>
    </submittedName>
</protein>
<sequence>MPRTINEPRGAAAAAAAAAAELYIRTPTELRYNYSMITICMYALSECGARICGYGGGPRASERRLDEAVAAAAATGCCCTTHNCTRPPPPPLPSLQQLYTHDDTSAVSSACMLKSERRQTTSCLLRKSKKLRLREYPPNSVLMVGEGRPSGDSPGEIQGLKGWPRRWSQSSTSNTYI</sequence>
<name>A0A6H5IVR5_9HYME</name>
<evidence type="ECO:0000313" key="3">
    <source>
        <dbReference type="Proteomes" id="UP000479190"/>
    </source>
</evidence>
<evidence type="ECO:0000256" key="1">
    <source>
        <dbReference type="SAM" id="MobiDB-lite"/>
    </source>
</evidence>
<keyword evidence="3" id="KW-1185">Reference proteome</keyword>
<gene>
    <name evidence="2" type="ORF">TBRA_LOCUS14051</name>
</gene>
<evidence type="ECO:0000313" key="2">
    <source>
        <dbReference type="EMBL" id="CAB0042432.1"/>
    </source>
</evidence>
<accession>A0A6H5IVR5</accession>